<dbReference type="OrthoDB" id="9782710at2"/>
<keyword evidence="2" id="KW-0859">Xylose metabolism</keyword>
<keyword evidence="2" id="KW-0119">Carbohydrate metabolism</keyword>
<dbReference type="PROSITE" id="PS00445">
    <property type="entry name" value="FGGY_KINASES_2"/>
    <property type="match status" value="1"/>
</dbReference>
<evidence type="ECO:0000256" key="1">
    <source>
        <dbReference type="ARBA" id="ARBA00009156"/>
    </source>
</evidence>
<keyword evidence="4 5" id="KW-0418">Kinase</keyword>
<dbReference type="InterPro" id="IPR000577">
    <property type="entry name" value="Carb_kinase_FGGY"/>
</dbReference>
<dbReference type="Pfam" id="PF02782">
    <property type="entry name" value="FGGY_C"/>
    <property type="match status" value="1"/>
</dbReference>
<dbReference type="InterPro" id="IPR018485">
    <property type="entry name" value="FGGY_C"/>
</dbReference>
<dbReference type="PANTHER" id="PTHR43095:SF5">
    <property type="entry name" value="XYLULOSE KINASE"/>
    <property type="match status" value="1"/>
</dbReference>
<keyword evidence="10" id="KW-1185">Reference proteome</keyword>
<dbReference type="AlphaFoldDB" id="I4BIM7"/>
<dbReference type="Pfam" id="PF00370">
    <property type="entry name" value="FGGY_N"/>
    <property type="match status" value="1"/>
</dbReference>
<keyword evidence="3 5" id="KW-0808">Transferase</keyword>
<dbReference type="Proteomes" id="UP000006057">
    <property type="component" value="Chromosome"/>
</dbReference>
<dbReference type="RefSeq" id="WP_014815614.1">
    <property type="nucleotide sequence ID" value="NC_018027.1"/>
</dbReference>
<dbReference type="KEGG" id="mcb:Mycch_2359"/>
<evidence type="ECO:0000256" key="2">
    <source>
        <dbReference type="ARBA" id="ARBA00022629"/>
    </source>
</evidence>
<organism evidence="9 10">
    <name type="scientific">Mycolicibacterium chubuense (strain NBB4)</name>
    <name type="common">Mycobacterium chubuense</name>
    <dbReference type="NCBI Taxonomy" id="710421"/>
    <lineage>
        <taxon>Bacteria</taxon>
        <taxon>Bacillati</taxon>
        <taxon>Actinomycetota</taxon>
        <taxon>Actinomycetes</taxon>
        <taxon>Mycobacteriales</taxon>
        <taxon>Mycobacteriaceae</taxon>
        <taxon>Mycolicibacterium</taxon>
    </lineage>
</organism>
<evidence type="ECO:0000256" key="3">
    <source>
        <dbReference type="ARBA" id="ARBA00022679"/>
    </source>
</evidence>
<dbReference type="PANTHER" id="PTHR43095">
    <property type="entry name" value="SUGAR KINASE"/>
    <property type="match status" value="1"/>
</dbReference>
<dbReference type="GO" id="GO:0016773">
    <property type="term" value="F:phosphotransferase activity, alcohol group as acceptor"/>
    <property type="evidence" value="ECO:0007669"/>
    <property type="project" value="InterPro"/>
</dbReference>
<dbReference type="InterPro" id="IPR018483">
    <property type="entry name" value="Carb_kinase_FGGY_CS"/>
</dbReference>
<evidence type="ECO:0000256" key="4">
    <source>
        <dbReference type="ARBA" id="ARBA00022777"/>
    </source>
</evidence>
<dbReference type="EMBL" id="CP003053">
    <property type="protein sequence ID" value="AFM17134.1"/>
    <property type="molecule type" value="Genomic_DNA"/>
</dbReference>
<name>I4BIM7_MYCCN</name>
<dbReference type="GO" id="GO:0042732">
    <property type="term" value="P:D-xylose metabolic process"/>
    <property type="evidence" value="ECO:0007669"/>
    <property type="project" value="UniProtKB-KW"/>
</dbReference>
<dbReference type="Gene3D" id="3.30.420.40">
    <property type="match status" value="2"/>
</dbReference>
<dbReference type="GO" id="GO:0016301">
    <property type="term" value="F:kinase activity"/>
    <property type="evidence" value="ECO:0007669"/>
    <property type="project" value="UniProtKB-KW"/>
</dbReference>
<dbReference type="InterPro" id="IPR018484">
    <property type="entry name" value="FGGY_N"/>
</dbReference>
<dbReference type="CDD" id="cd07804">
    <property type="entry name" value="ASKHA_NBD_FGGY_RrXK-like"/>
    <property type="match status" value="1"/>
</dbReference>
<feature type="domain" description="Carbohydrate kinase FGGY N-terminal" evidence="7">
    <location>
        <begin position="53"/>
        <end position="277"/>
    </location>
</feature>
<evidence type="ECO:0000256" key="6">
    <source>
        <dbReference type="SAM" id="MobiDB-lite"/>
    </source>
</evidence>
<evidence type="ECO:0000313" key="10">
    <source>
        <dbReference type="Proteomes" id="UP000006057"/>
    </source>
</evidence>
<dbReference type="SUPFAM" id="SSF53067">
    <property type="entry name" value="Actin-like ATPase domain"/>
    <property type="match status" value="2"/>
</dbReference>
<evidence type="ECO:0000313" key="9">
    <source>
        <dbReference type="EMBL" id="AFM17134.1"/>
    </source>
</evidence>
<proteinExistence type="inferred from homology"/>
<evidence type="ECO:0000259" key="7">
    <source>
        <dbReference type="Pfam" id="PF00370"/>
    </source>
</evidence>
<dbReference type="InterPro" id="IPR050406">
    <property type="entry name" value="FGGY_Carb_Kinase"/>
</dbReference>
<feature type="region of interest" description="Disordered" evidence="6">
    <location>
        <begin position="26"/>
        <end position="52"/>
    </location>
</feature>
<dbReference type="InterPro" id="IPR043129">
    <property type="entry name" value="ATPase_NBD"/>
</dbReference>
<protein>
    <submittedName>
        <fullName evidence="9">Pentulose/hexulose kinase</fullName>
    </submittedName>
</protein>
<gene>
    <name evidence="9" type="ordered locus">Mycch_2359</name>
</gene>
<dbReference type="PATRIC" id="fig|710421.3.peg.2356"/>
<dbReference type="HOGENOM" id="CLU_009281_3_3_11"/>
<dbReference type="eggNOG" id="COG1070">
    <property type="taxonomic scope" value="Bacteria"/>
</dbReference>
<dbReference type="PIRSF" id="PIRSF000538">
    <property type="entry name" value="GlpK"/>
    <property type="match status" value="1"/>
</dbReference>
<feature type="domain" description="Carbohydrate kinase FGGY C-terminal" evidence="8">
    <location>
        <begin position="318"/>
        <end position="468"/>
    </location>
</feature>
<sequence length="525" mass="54841">MTRYTVGIDLGTTGTKTVLLDTAAGRASDTAAGRASDTAGGRASDTAAGRASDEARAIVATATRETALHSPAPGFAEADTEQWYRNVVESIREVLATSGVAPGQVGAVATSGMVPAVVAVDAAGKPLRRAILQNDARAHREVAELAAALSDVDLVRMTGSALTQQSVAPTIAWLRRHEPDVYGDTAHWVGSYDWVLTALGAPVHVEQNWALESGLFTIAGGVADVVVRAAGLDPATLAPVHRPGVRVGELSSRAAEATGLCEGTALVVGGADHVLSAYAAGVNRPGDGLVKLGGAGDILVATDTEIVDERLYLDAHPVPGHWLPNGCMATSGSLIRWFQALIGGPELTVLDDEAAARGPAEILCLPYFLGEKSPIHDPDLRGVFAGMHLGHTRADLYRSVLEAIAFGFRHHVDVFAEIGIPFTRVMITNGGSKSTLWKQIHADVLGRDMLPVRGHPGASLGAAVIAALGVGALDDWSDAARFVTLDTPYTPDPARRDAYDAAYATWRELGTATTPISHAIARNTR</sequence>
<accession>I4BIM7</accession>
<evidence type="ECO:0000259" key="8">
    <source>
        <dbReference type="Pfam" id="PF02782"/>
    </source>
</evidence>
<comment type="similarity">
    <text evidence="1 5">Belongs to the FGGY kinase family.</text>
</comment>
<reference evidence="9 10" key="1">
    <citation type="submission" date="2012-06" db="EMBL/GenBank/DDBJ databases">
        <title>Complete sequence of chromosome of Mycobacterium chubuense NBB4.</title>
        <authorList>
            <consortium name="US DOE Joint Genome Institute"/>
            <person name="Lucas S."/>
            <person name="Han J."/>
            <person name="Lapidus A."/>
            <person name="Cheng J.-F."/>
            <person name="Goodwin L."/>
            <person name="Pitluck S."/>
            <person name="Peters L."/>
            <person name="Mikhailova N."/>
            <person name="Teshima H."/>
            <person name="Detter J.C."/>
            <person name="Han C."/>
            <person name="Tapia R."/>
            <person name="Land M."/>
            <person name="Hauser L."/>
            <person name="Kyrpides N."/>
            <person name="Ivanova N."/>
            <person name="Pagani I."/>
            <person name="Mattes T."/>
            <person name="Holmes A."/>
            <person name="Rutledge P."/>
            <person name="Paulsen I."/>
            <person name="Coleman N."/>
            <person name="Woyke T."/>
        </authorList>
    </citation>
    <scope>NUCLEOTIDE SEQUENCE [LARGE SCALE GENOMIC DNA]</scope>
    <source>
        <strain evidence="9 10">NBB4</strain>
    </source>
</reference>
<evidence type="ECO:0000256" key="5">
    <source>
        <dbReference type="RuleBase" id="RU003733"/>
    </source>
</evidence>
<dbReference type="STRING" id="710421.Mycch_2359"/>